<keyword evidence="1" id="KW-0732">Signal</keyword>
<dbReference type="InterPro" id="IPR001466">
    <property type="entry name" value="Beta-lactam-related"/>
</dbReference>
<gene>
    <name evidence="3" type="ORF">Q4568_06505</name>
</gene>
<organism evidence="3 4">
    <name type="scientific">Photobacterium sanguinicancri</name>
    <dbReference type="NCBI Taxonomy" id="875932"/>
    <lineage>
        <taxon>Bacteria</taxon>
        <taxon>Pseudomonadati</taxon>
        <taxon>Pseudomonadota</taxon>
        <taxon>Gammaproteobacteria</taxon>
        <taxon>Vibrionales</taxon>
        <taxon>Vibrionaceae</taxon>
        <taxon>Photobacterium</taxon>
    </lineage>
</organism>
<keyword evidence="3" id="KW-0378">Hydrolase</keyword>
<dbReference type="GO" id="GO:0016787">
    <property type="term" value="F:hydrolase activity"/>
    <property type="evidence" value="ECO:0007669"/>
    <property type="project" value="UniProtKB-KW"/>
</dbReference>
<dbReference type="SUPFAM" id="SSF56601">
    <property type="entry name" value="beta-lactamase/transpeptidase-like"/>
    <property type="match status" value="1"/>
</dbReference>
<feature type="chain" id="PRO_5043734420" evidence="1">
    <location>
        <begin position="26"/>
        <end position="386"/>
    </location>
</feature>
<sequence length="386" mass="42810">MQSLRRTCFGVISLLMMAASGNATSASKDEIVYALDDWVKQAVATSIPGASLAVVVNGQIRLLRGYGVAKVGSKQRVTSSTRFPLASISKTFASAATSLLVDKQLIDWDTHVVPYLEHIEFSDPQQGSAVTLRHLLSHTSGLVPQAYSDLLEDNVSYTRIVQMIKRINFVCEPGDCYGYQNIIYNLSAEMVEHAAGQDYPTFVKEQIFIPLEMEHATFGIEGFTSNEDRVAPHVKTKSGCAAVKPQEAYYQVPAAAGINASAQDLAKWMLAQFGHQPAVLNPDLLSIMHKPHIRANQMRYKAKLSNVYYGLGWRTFDYQGLSGFIHHGGWVKGIRTEMLFNTVTQTGVVFLINCERNNVARGMVLEFLKLYKKYMVDKVQSSVPES</sequence>
<dbReference type="Gene3D" id="3.40.710.10">
    <property type="entry name" value="DD-peptidase/beta-lactamase superfamily"/>
    <property type="match status" value="1"/>
</dbReference>
<feature type="domain" description="Beta-lactamase-related" evidence="2">
    <location>
        <begin position="35"/>
        <end position="361"/>
    </location>
</feature>
<dbReference type="Proteomes" id="UP001170624">
    <property type="component" value="Unassembled WGS sequence"/>
</dbReference>
<dbReference type="RefSeq" id="WP_303498713.1">
    <property type="nucleotide sequence ID" value="NZ_JAUOPU010000004.1"/>
</dbReference>
<dbReference type="EC" id="3.1.1.103" evidence="3"/>
<dbReference type="PANTHER" id="PTHR46825">
    <property type="entry name" value="D-ALANYL-D-ALANINE-CARBOXYPEPTIDASE/ENDOPEPTIDASE AMPH"/>
    <property type="match status" value="1"/>
</dbReference>
<dbReference type="InterPro" id="IPR012338">
    <property type="entry name" value="Beta-lactam/transpept-like"/>
</dbReference>
<evidence type="ECO:0000259" key="2">
    <source>
        <dbReference type="Pfam" id="PF00144"/>
    </source>
</evidence>
<dbReference type="PANTHER" id="PTHR46825:SF15">
    <property type="entry name" value="BETA-LACTAMASE-RELATED DOMAIN-CONTAINING PROTEIN"/>
    <property type="match status" value="1"/>
</dbReference>
<reference evidence="3" key="1">
    <citation type="submission" date="2023-07" db="EMBL/GenBank/DDBJ databases">
        <title>Genome content predicts the carbon catabolic preferences of heterotrophic bacteria.</title>
        <authorList>
            <person name="Gralka M."/>
        </authorList>
    </citation>
    <scope>NUCLEOTIDE SEQUENCE</scope>
    <source>
        <strain evidence="3">G2M05</strain>
    </source>
</reference>
<proteinExistence type="predicted"/>
<dbReference type="InterPro" id="IPR050491">
    <property type="entry name" value="AmpC-like"/>
</dbReference>
<accession>A0AAW7Y414</accession>
<feature type="signal peptide" evidence="1">
    <location>
        <begin position="1"/>
        <end position="25"/>
    </location>
</feature>
<dbReference type="EMBL" id="JAUOPU010000004">
    <property type="protein sequence ID" value="MDO6542174.1"/>
    <property type="molecule type" value="Genomic_DNA"/>
</dbReference>
<dbReference type="Pfam" id="PF00144">
    <property type="entry name" value="Beta-lactamase"/>
    <property type="match status" value="1"/>
</dbReference>
<evidence type="ECO:0000256" key="1">
    <source>
        <dbReference type="SAM" id="SignalP"/>
    </source>
</evidence>
<evidence type="ECO:0000313" key="4">
    <source>
        <dbReference type="Proteomes" id="UP001170624"/>
    </source>
</evidence>
<protein>
    <submittedName>
        <fullName evidence="3">Serine hydrolase domain-containing protein</fullName>
        <ecNumber evidence="3">3.1.1.103</ecNumber>
    </submittedName>
</protein>
<name>A0AAW7Y414_9GAMM</name>
<evidence type="ECO:0000313" key="3">
    <source>
        <dbReference type="EMBL" id="MDO6542174.1"/>
    </source>
</evidence>
<comment type="caution">
    <text evidence="3">The sequence shown here is derived from an EMBL/GenBank/DDBJ whole genome shotgun (WGS) entry which is preliminary data.</text>
</comment>
<dbReference type="AlphaFoldDB" id="A0AAW7Y414"/>